<feature type="binding site" evidence="2">
    <location>
        <begin position="18"/>
        <end position="25"/>
    </location>
    <ligand>
        <name>substrate</name>
    </ligand>
</feature>
<dbReference type="Gene3D" id="3.40.50.1240">
    <property type="entry name" value="Phosphoglycerate mutase-like"/>
    <property type="match status" value="1"/>
</dbReference>
<dbReference type="Pfam" id="PF00300">
    <property type="entry name" value="His_Phos_1"/>
    <property type="match status" value="1"/>
</dbReference>
<dbReference type="InterPro" id="IPR050275">
    <property type="entry name" value="PGM_Phosphatase"/>
</dbReference>
<accession>H5UQI4</accession>
<dbReference type="InterPro" id="IPR013078">
    <property type="entry name" value="His_Pase_superF_clade-1"/>
</dbReference>
<organism evidence="3 4">
    <name type="scientific">Mobilicoccus pelagius NBRC 104925</name>
    <dbReference type="NCBI Taxonomy" id="1089455"/>
    <lineage>
        <taxon>Bacteria</taxon>
        <taxon>Bacillati</taxon>
        <taxon>Actinomycetota</taxon>
        <taxon>Actinomycetes</taxon>
        <taxon>Micrococcales</taxon>
        <taxon>Dermatophilaceae</taxon>
        <taxon>Mobilicoccus</taxon>
    </lineage>
</organism>
<keyword evidence="4" id="KW-1185">Reference proteome</keyword>
<dbReference type="PANTHER" id="PTHR48100">
    <property type="entry name" value="BROAD-SPECIFICITY PHOSPHATASE YOR283W-RELATED"/>
    <property type="match status" value="1"/>
</dbReference>
<dbReference type="SUPFAM" id="SSF53254">
    <property type="entry name" value="Phosphoglycerate mutase-like"/>
    <property type="match status" value="1"/>
</dbReference>
<evidence type="ECO:0000313" key="3">
    <source>
        <dbReference type="EMBL" id="GAB47992.1"/>
    </source>
</evidence>
<dbReference type="GO" id="GO:0005737">
    <property type="term" value="C:cytoplasm"/>
    <property type="evidence" value="ECO:0007669"/>
    <property type="project" value="TreeGrafter"/>
</dbReference>
<dbReference type="GO" id="GO:0016791">
    <property type="term" value="F:phosphatase activity"/>
    <property type="evidence" value="ECO:0007669"/>
    <property type="project" value="TreeGrafter"/>
</dbReference>
<dbReference type="OrthoDB" id="4697614at2"/>
<evidence type="ECO:0000256" key="2">
    <source>
        <dbReference type="PIRSR" id="PIRSR613078-2"/>
    </source>
</evidence>
<dbReference type="CDD" id="cd07067">
    <property type="entry name" value="HP_PGM_like"/>
    <property type="match status" value="1"/>
</dbReference>
<evidence type="ECO:0000313" key="4">
    <source>
        <dbReference type="Proteomes" id="UP000004367"/>
    </source>
</evidence>
<gene>
    <name evidence="3" type="ORF">MOPEL_032_00340</name>
</gene>
<feature type="binding site" evidence="2">
    <location>
        <position position="68"/>
    </location>
    <ligand>
        <name>substrate</name>
    </ligand>
</feature>
<proteinExistence type="predicted"/>
<dbReference type="EMBL" id="BAFE01000030">
    <property type="protein sequence ID" value="GAB47992.1"/>
    <property type="molecule type" value="Genomic_DNA"/>
</dbReference>
<dbReference type="PANTHER" id="PTHR48100:SF62">
    <property type="entry name" value="GLUCOSYL-3-PHOSPHOGLYCERATE PHOSPHATASE"/>
    <property type="match status" value="1"/>
</dbReference>
<evidence type="ECO:0000256" key="1">
    <source>
        <dbReference type="PIRSR" id="PIRSR613078-1"/>
    </source>
</evidence>
<dbReference type="InterPro" id="IPR029033">
    <property type="entry name" value="His_PPase_superfam"/>
</dbReference>
<feature type="active site" description="Proton donor/acceptor" evidence="1">
    <location>
        <position position="93"/>
    </location>
</feature>
<protein>
    <submittedName>
        <fullName evidence="3">Phosphoglycerate mutase family protein</fullName>
    </submittedName>
</protein>
<dbReference type="AlphaFoldDB" id="H5UQI4"/>
<feature type="active site" description="Tele-phosphohistidine intermediate" evidence="1">
    <location>
        <position position="19"/>
    </location>
</feature>
<name>H5UQI4_9MICO</name>
<dbReference type="eggNOG" id="COG0406">
    <property type="taxonomic scope" value="Bacteria"/>
</dbReference>
<dbReference type="Proteomes" id="UP000004367">
    <property type="component" value="Unassembled WGS sequence"/>
</dbReference>
<comment type="caution">
    <text evidence="3">The sequence shown here is derived from an EMBL/GenBank/DDBJ whole genome shotgun (WGS) entry which is preliminary data.</text>
</comment>
<dbReference type="RefSeq" id="WP_009481890.1">
    <property type="nucleotide sequence ID" value="NZ_BAFE01000030.1"/>
</dbReference>
<sequence length="221" mass="23808">MSPAVDAPGPGRRIVVLRHGLTAHNARGVWQGHLDSPLTDEGRAQAERAADAVASYAPDVVVASDLQRARITAEIVLRALPGRDLRIDPRLREIHVGQWQGLERSVMTERFPDAAALLAGSEDFRRGVDGETYGELGERVGAAAADALHDVSDGGTLLLVTHGVSARVLTGDLLGLDRASSWAMLSGLGNCHWAELRENGRSWRLSGWNLRARFGADEQGR</sequence>
<reference evidence="3 4" key="1">
    <citation type="submission" date="2012-02" db="EMBL/GenBank/DDBJ databases">
        <title>Whole genome shotgun sequence of Mobilicoccus pelagius NBRC 104925.</title>
        <authorList>
            <person name="Yoshida Y."/>
            <person name="Hosoyama A."/>
            <person name="Tsuchikane K."/>
            <person name="Katsumata H."/>
            <person name="Yamazaki S."/>
            <person name="Fujita N."/>
        </authorList>
    </citation>
    <scope>NUCLEOTIDE SEQUENCE [LARGE SCALE GENOMIC DNA]</scope>
    <source>
        <strain evidence="3 4">NBRC 104925</strain>
    </source>
</reference>
<dbReference type="SMART" id="SM00855">
    <property type="entry name" value="PGAM"/>
    <property type="match status" value="1"/>
</dbReference>
<dbReference type="STRING" id="1089455.MOPEL_032_00340"/>